<evidence type="ECO:0000256" key="1">
    <source>
        <dbReference type="ARBA" id="ARBA00004651"/>
    </source>
</evidence>
<dbReference type="InterPro" id="IPR045378">
    <property type="entry name" value="LNT_N"/>
</dbReference>
<evidence type="ECO:0000256" key="4">
    <source>
        <dbReference type="ARBA" id="ARBA00022692"/>
    </source>
</evidence>
<dbReference type="HAMAP" id="MF_01148">
    <property type="entry name" value="Lnt"/>
    <property type="match status" value="1"/>
</dbReference>
<dbReference type="GO" id="GO:0016410">
    <property type="term" value="F:N-acyltransferase activity"/>
    <property type="evidence" value="ECO:0007669"/>
    <property type="project" value="UniProtKB-UniRule"/>
</dbReference>
<keyword evidence="7 8" id="KW-0012">Acyltransferase</keyword>
<accession>F0RMW8</accession>
<dbReference type="InterPro" id="IPR036526">
    <property type="entry name" value="C-N_Hydrolase_sf"/>
</dbReference>
<organism evidence="10 11">
    <name type="scientific">Deinococcus proteolyticus (strain ATCC 35074 / DSM 20540 / JCM 6276 / NBRC 101906 / NCIMB 13154 / VKM Ac-1939 / CCM 2703 / MRP)</name>
    <dbReference type="NCBI Taxonomy" id="693977"/>
    <lineage>
        <taxon>Bacteria</taxon>
        <taxon>Thermotogati</taxon>
        <taxon>Deinococcota</taxon>
        <taxon>Deinococci</taxon>
        <taxon>Deinococcales</taxon>
        <taxon>Deinococcaceae</taxon>
        <taxon>Deinococcus</taxon>
    </lineage>
</organism>
<dbReference type="NCBIfam" id="TIGR00546">
    <property type="entry name" value="lnt"/>
    <property type="match status" value="1"/>
</dbReference>
<keyword evidence="3 8" id="KW-0808">Transferase</keyword>
<keyword evidence="11" id="KW-1185">Reference proteome</keyword>
<dbReference type="InterPro" id="IPR004563">
    <property type="entry name" value="Apolipo_AcylTrfase"/>
</dbReference>
<evidence type="ECO:0000313" key="11">
    <source>
        <dbReference type="Proteomes" id="UP000007718"/>
    </source>
</evidence>
<dbReference type="STRING" id="693977.Deipr_0954"/>
<evidence type="ECO:0000259" key="9">
    <source>
        <dbReference type="PROSITE" id="PS50263"/>
    </source>
</evidence>
<evidence type="ECO:0000256" key="6">
    <source>
        <dbReference type="ARBA" id="ARBA00023136"/>
    </source>
</evidence>
<reference evidence="10 11" key="2">
    <citation type="journal article" date="2012" name="Stand. Genomic Sci.">
        <title>Complete genome sequence of the orange-red pigmented, radioresistant Deinococcus proteolyticus type strain (MRP(T)).</title>
        <authorList>
            <person name="Copeland A."/>
            <person name="Zeytun A."/>
            <person name="Yassawong M."/>
            <person name="Nolan M."/>
            <person name="Lucas S."/>
            <person name="Hammon N."/>
            <person name="Deshpande S."/>
            <person name="Cheng J.F."/>
            <person name="Han C."/>
            <person name="Tapia R."/>
            <person name="Goodwin L.A."/>
            <person name="Pitluck S."/>
            <person name="Mavromatis K."/>
            <person name="Liolios K."/>
            <person name="Pagani I."/>
            <person name="Ivanova N."/>
            <person name="Mikhailova N."/>
            <person name="Pati A."/>
            <person name="Chen A."/>
            <person name="Palaniappan K."/>
            <person name="Land M."/>
            <person name="Hauser L."/>
            <person name="Jeffries C.D."/>
            <person name="Brambilla E.M."/>
            <person name="Rohde M."/>
            <person name="Sikorski J."/>
            <person name="Pukall R."/>
            <person name="Goker M."/>
            <person name="Detter J.C."/>
            <person name="Woyke T."/>
            <person name="Bristow J."/>
            <person name="Eisen J.A."/>
            <person name="Markowitz V."/>
            <person name="Hugenholtz P."/>
            <person name="Kyrpides N.C."/>
            <person name="Klenk H.P."/>
            <person name="Lapidus A."/>
        </authorList>
    </citation>
    <scope>NUCLEOTIDE SEQUENCE [LARGE SCALE GENOMIC DNA]</scope>
    <source>
        <strain evidence="11">ATCC 35074 / DSM 20540 / JCM 6276 / NBRC 101906 / NCIMB 13154 / VKM Ac-1939 / CCM 2703 / MRP</strain>
    </source>
</reference>
<feature type="domain" description="CN hydrolase" evidence="9">
    <location>
        <begin position="203"/>
        <end position="433"/>
    </location>
</feature>
<proteinExistence type="inferred from homology"/>
<evidence type="ECO:0000256" key="5">
    <source>
        <dbReference type="ARBA" id="ARBA00022989"/>
    </source>
</evidence>
<dbReference type="HOGENOM" id="CLU_019563_2_0_0"/>
<dbReference type="PANTHER" id="PTHR38686">
    <property type="entry name" value="APOLIPOPROTEIN N-ACYLTRANSFERASE"/>
    <property type="match status" value="1"/>
</dbReference>
<reference evidence="11" key="1">
    <citation type="submission" date="2011-02" db="EMBL/GenBank/DDBJ databases">
        <title>The complete sequence of chromosome of Deinococcus proteolyticus DSM 20540.</title>
        <authorList>
            <consortium name="US DOE Joint Genome Institute (JGI-PGF)"/>
            <person name="Lucas S."/>
            <person name="Copeland A."/>
            <person name="Lapidus A."/>
            <person name="Bruce D."/>
            <person name="Goodwin L."/>
            <person name="Pitluck S."/>
            <person name="Kyrpides N."/>
            <person name="Mavromatis K."/>
            <person name="Pagani I."/>
            <person name="Ivanova N."/>
            <person name="Ovchinnikova G."/>
            <person name="Zeytun A."/>
            <person name="Detter J.C."/>
            <person name="Han C."/>
            <person name="Land M."/>
            <person name="Hauser L."/>
            <person name="Markowitz V."/>
            <person name="Cheng J.-F."/>
            <person name="Hugenholtz P."/>
            <person name="Woyke T."/>
            <person name="Wu D."/>
            <person name="Pukall R."/>
            <person name="Steenblock K."/>
            <person name="Brambilla E."/>
            <person name="Klenk H.-P."/>
            <person name="Eisen J.A."/>
        </authorList>
    </citation>
    <scope>NUCLEOTIDE SEQUENCE [LARGE SCALE GENOMIC DNA]</scope>
    <source>
        <strain evidence="11">ATCC 35074 / DSM 20540 / JCM 6276 / NBRC 101906 / NCIMB 13154 / VKM Ac-1939 / CCM 2703 / MRP</strain>
    </source>
</reference>
<dbReference type="GO" id="GO:0005886">
    <property type="term" value="C:plasma membrane"/>
    <property type="evidence" value="ECO:0007669"/>
    <property type="project" value="UniProtKB-SubCell"/>
</dbReference>
<dbReference type="Pfam" id="PF20154">
    <property type="entry name" value="LNT_N"/>
    <property type="match status" value="1"/>
</dbReference>
<evidence type="ECO:0000313" key="10">
    <source>
        <dbReference type="EMBL" id="ADY26110.1"/>
    </source>
</evidence>
<dbReference type="PANTHER" id="PTHR38686:SF1">
    <property type="entry name" value="APOLIPOPROTEIN N-ACYLTRANSFERASE"/>
    <property type="match status" value="1"/>
</dbReference>
<feature type="transmembrane region" description="Helical" evidence="8">
    <location>
        <begin position="152"/>
        <end position="172"/>
    </location>
</feature>
<dbReference type="RefSeq" id="WP_013614719.1">
    <property type="nucleotide sequence ID" value="NC_015161.1"/>
</dbReference>
<dbReference type="Gene3D" id="3.60.110.10">
    <property type="entry name" value="Carbon-nitrogen hydrolase"/>
    <property type="match status" value="1"/>
</dbReference>
<dbReference type="UniPathway" id="UPA00666"/>
<comment type="caution">
    <text evidence="8">Lacks conserved residue(s) required for the propagation of feature annotation.</text>
</comment>
<dbReference type="AlphaFoldDB" id="F0RMW8"/>
<dbReference type="Proteomes" id="UP000007718">
    <property type="component" value="Chromosome"/>
</dbReference>
<comment type="pathway">
    <text evidence="8">Protein modification; lipoprotein biosynthesis (N-acyl transfer).</text>
</comment>
<feature type="transmembrane region" description="Helical" evidence="8">
    <location>
        <begin position="78"/>
        <end position="101"/>
    </location>
</feature>
<dbReference type="InterPro" id="IPR003010">
    <property type="entry name" value="C-N_Hydrolase"/>
</dbReference>
<name>F0RMW8_DEIPM</name>
<protein>
    <recommendedName>
        <fullName evidence="8">Apolipoprotein N-acyltransferase</fullName>
        <shortName evidence="8">ALP N-acyltransferase</shortName>
        <ecNumber evidence="8">2.3.1.269</ecNumber>
    </recommendedName>
</protein>
<gene>
    <name evidence="8" type="primary">lnt</name>
    <name evidence="10" type="ordered locus">Deipr_0954</name>
</gene>
<dbReference type="eggNOG" id="COG0815">
    <property type="taxonomic scope" value="Bacteria"/>
</dbReference>
<evidence type="ECO:0000256" key="2">
    <source>
        <dbReference type="ARBA" id="ARBA00022475"/>
    </source>
</evidence>
<evidence type="ECO:0000256" key="7">
    <source>
        <dbReference type="ARBA" id="ARBA00023315"/>
    </source>
</evidence>
<dbReference type="KEGG" id="dpt:Deipr_0954"/>
<dbReference type="Pfam" id="PF00795">
    <property type="entry name" value="CN_hydrolase"/>
    <property type="match status" value="1"/>
</dbReference>
<comment type="catalytic activity">
    <reaction evidence="8">
        <text>N-terminal S-1,2-diacyl-sn-glyceryl-L-cysteinyl-[lipoprotein] + a glycerophospholipid = N-acyl-S-1,2-diacyl-sn-glyceryl-L-cysteinyl-[lipoprotein] + a 2-acyl-sn-glycero-3-phospholipid + H(+)</text>
        <dbReference type="Rhea" id="RHEA:48228"/>
        <dbReference type="Rhea" id="RHEA-COMP:14681"/>
        <dbReference type="Rhea" id="RHEA-COMP:14684"/>
        <dbReference type="ChEBI" id="CHEBI:15378"/>
        <dbReference type="ChEBI" id="CHEBI:136912"/>
        <dbReference type="ChEBI" id="CHEBI:140656"/>
        <dbReference type="ChEBI" id="CHEBI:140657"/>
        <dbReference type="ChEBI" id="CHEBI:140660"/>
        <dbReference type="EC" id="2.3.1.269"/>
    </reaction>
</comment>
<comment type="similarity">
    <text evidence="8">Belongs to the CN hydrolase family. Apolipoprotein N-acyltransferase subfamily.</text>
</comment>
<keyword evidence="2 8" id="KW-1003">Cell membrane</keyword>
<evidence type="ECO:0000256" key="8">
    <source>
        <dbReference type="HAMAP-Rule" id="MF_01148"/>
    </source>
</evidence>
<evidence type="ECO:0000256" key="3">
    <source>
        <dbReference type="ARBA" id="ARBA00022679"/>
    </source>
</evidence>
<sequence length="464" mass="49852">MQLPSRFHALAAGLLTGLATLTPAAPLAALPLAAWLTLAAREDTARRMGWGAFGYVGAHLWWVMALAAQVFGFAPAGLLALILYAVEGLFFAALGWVAVRLFPTQRGRLWALAGGWVLLEYLRTLGTLAFPWPTLGMVWLNTPVIQTADLGGVLLASWFAVTLAAALADWYAGNRRPLTFSLALLALAAGYGVTRTPADGPTARAYLTRTDVDSFSRLEGGQLLPSLLQASAGRPPGEPVIWSETALLRDLNEQALFPGPGISGAGLYSGGLNTVIALDGSGQVVGENHKGRPVPFGETFPLQQLLRPLYTVLGTLTGFDLSTSVPPAKEMVPLVLNGIRYGAYVCYDSVFSWPARQLTRRGAEVLVNVSNDSWYAAAGVQQHFDLGRVRAIENRRWVLRAVQRGWAGSVDDLGRPRQLLREGQGGVSAEYRRLSGQTVYSRLGDLPVLALSAALLLRARRAKT</sequence>
<comment type="function">
    <text evidence="8">Catalyzes the phospholipid dependent N-acylation of the N-terminal cysteine of apolipoprotein, the last step in lipoprotein maturation.</text>
</comment>
<keyword evidence="5 8" id="KW-1133">Transmembrane helix</keyword>
<keyword evidence="4 8" id="KW-0812">Transmembrane</keyword>
<dbReference type="GO" id="GO:0042158">
    <property type="term" value="P:lipoprotein biosynthetic process"/>
    <property type="evidence" value="ECO:0007669"/>
    <property type="project" value="UniProtKB-UniRule"/>
</dbReference>
<dbReference type="SUPFAM" id="SSF56317">
    <property type="entry name" value="Carbon-nitrogen hydrolase"/>
    <property type="match status" value="1"/>
</dbReference>
<dbReference type="EC" id="2.3.1.269" evidence="8"/>
<keyword evidence="6 8" id="KW-0472">Membrane</keyword>
<dbReference type="PROSITE" id="PS50263">
    <property type="entry name" value="CN_HYDROLASE"/>
    <property type="match status" value="1"/>
</dbReference>
<feature type="transmembrane region" description="Helical" evidence="8">
    <location>
        <begin position="49"/>
        <end position="71"/>
    </location>
</feature>
<comment type="subcellular location">
    <subcellularLocation>
        <location evidence="1 8">Cell membrane</location>
        <topology evidence="1 8">Multi-pass membrane protein</topology>
    </subcellularLocation>
</comment>
<keyword evidence="10" id="KW-0449">Lipoprotein</keyword>
<dbReference type="EMBL" id="CP002536">
    <property type="protein sequence ID" value="ADY26110.1"/>
    <property type="molecule type" value="Genomic_DNA"/>
</dbReference>